<evidence type="ECO:0000313" key="2">
    <source>
        <dbReference type="EMBL" id="KAL1129134.1"/>
    </source>
</evidence>
<dbReference type="EMBL" id="JBFDAA010000009">
    <property type="protein sequence ID" value="KAL1129134.1"/>
    <property type="molecule type" value="Genomic_DNA"/>
</dbReference>
<protein>
    <submittedName>
        <fullName evidence="2">Uncharacterized protein</fullName>
    </submittedName>
</protein>
<feature type="transmembrane region" description="Helical" evidence="1">
    <location>
        <begin position="76"/>
        <end position="96"/>
    </location>
</feature>
<name>A0ABD0Z148_9HEMI</name>
<sequence length="277" mass="30699">MASKRRNMFQKNKTQETTVGDTANSVFGIQSLWGVITTFFALTGNAYIFVTIKEGQIRCGTPEGTVGGVRAGMSPLLLVLALVLHPLGPAMCLLQICTERFNIDNNLLGRPYPPGLGQDVTRCIPRSRRSSEVFSTVEWSRRGEDKNEKEVGDQRRGYRSTCSQCSHLELDSSLELMDMSHIHRPHWITGQPVAKCPIKLRAIPRSDRVWPEMMAEVECACEGVRCTARGSHTCVTVYTQRTVLRRGGPSRELVAVDCVCAVQRATLIAVHTPSIVI</sequence>
<comment type="caution">
    <text evidence="2">The sequence shown here is derived from an EMBL/GenBank/DDBJ whole genome shotgun (WGS) entry which is preliminary data.</text>
</comment>
<gene>
    <name evidence="2" type="ORF">AAG570_013665</name>
</gene>
<accession>A0ABD0Z148</accession>
<proteinExistence type="predicted"/>
<keyword evidence="1" id="KW-0812">Transmembrane</keyword>
<keyword evidence="1" id="KW-0472">Membrane</keyword>
<evidence type="ECO:0000256" key="1">
    <source>
        <dbReference type="SAM" id="Phobius"/>
    </source>
</evidence>
<reference evidence="2 3" key="1">
    <citation type="submission" date="2024-07" db="EMBL/GenBank/DDBJ databases">
        <title>Chromosome-level genome assembly of the water stick insect Ranatra chinensis (Heteroptera: Nepidae).</title>
        <authorList>
            <person name="Liu X."/>
        </authorList>
    </citation>
    <scope>NUCLEOTIDE SEQUENCE [LARGE SCALE GENOMIC DNA]</scope>
    <source>
        <strain evidence="2">Cailab_2021Rc</strain>
        <tissue evidence="2">Muscle</tissue>
    </source>
</reference>
<dbReference type="Proteomes" id="UP001558652">
    <property type="component" value="Unassembled WGS sequence"/>
</dbReference>
<organism evidence="2 3">
    <name type="scientific">Ranatra chinensis</name>
    <dbReference type="NCBI Taxonomy" id="642074"/>
    <lineage>
        <taxon>Eukaryota</taxon>
        <taxon>Metazoa</taxon>
        <taxon>Ecdysozoa</taxon>
        <taxon>Arthropoda</taxon>
        <taxon>Hexapoda</taxon>
        <taxon>Insecta</taxon>
        <taxon>Pterygota</taxon>
        <taxon>Neoptera</taxon>
        <taxon>Paraneoptera</taxon>
        <taxon>Hemiptera</taxon>
        <taxon>Heteroptera</taxon>
        <taxon>Panheteroptera</taxon>
        <taxon>Nepomorpha</taxon>
        <taxon>Nepidae</taxon>
        <taxon>Ranatrinae</taxon>
        <taxon>Ranatra</taxon>
    </lineage>
</organism>
<dbReference type="AlphaFoldDB" id="A0ABD0Z148"/>
<evidence type="ECO:0000313" key="3">
    <source>
        <dbReference type="Proteomes" id="UP001558652"/>
    </source>
</evidence>
<keyword evidence="3" id="KW-1185">Reference proteome</keyword>
<keyword evidence="1" id="KW-1133">Transmembrane helix</keyword>